<keyword evidence="4" id="KW-1185">Reference proteome</keyword>
<gene>
    <name evidence="3" type="ORF">Clacol_000743</name>
</gene>
<feature type="region of interest" description="Disordered" evidence="1">
    <location>
        <begin position="19"/>
        <end position="44"/>
    </location>
</feature>
<dbReference type="InterPro" id="IPR000719">
    <property type="entry name" value="Prot_kinase_dom"/>
</dbReference>
<proteinExistence type="predicted"/>
<dbReference type="PANTHER" id="PTHR44167:SF30">
    <property type="entry name" value="PHOSPHORYLASE KINASE"/>
    <property type="match status" value="1"/>
</dbReference>
<dbReference type="PROSITE" id="PS50011">
    <property type="entry name" value="PROTEIN_KINASE_DOM"/>
    <property type="match status" value="1"/>
</dbReference>
<evidence type="ECO:0000313" key="3">
    <source>
        <dbReference type="EMBL" id="GJJ06551.1"/>
    </source>
</evidence>
<accession>A0AAV5A0K1</accession>
<sequence length="488" mass="54011">MSPPPAIVMGTTLLQHSTQSTTAKRKANAIGASNSSGSLKTGNQRITLTSKHNWWLIDVEEEDENEEEPPRPPPPPPKLTIGHDRPPVDVSPPQFHAPIHPSSIFVHHPPPSPSPFSQHPQPSFPFPAPQNPTARLLPIASGSTSELFKCIIKKPDIVQMEINGEVQTNAPDVLAQFLAELRVYSTLKGQHRNFPAYLGSLEGVGMVLEYIEGKSLHQRLCEGPLERSLKINMHDQLLDGLTYLHSFGLSHGDLSLLNVLVTPSGTLKILDFGRSTSITSTFIPASDPPPEPDMSIFGMSSPSGSYGGYSQTYPNYHHYHQYQHHNHHRPPLGHRLSTQSIAIAPDSHITLQLGRDRRTPYAERSSPTPTITTSNNTYASSGSSTLYQPSEPTKKEQIHLGTRPFSAPEILLSQCLDPLLSDAYSFGMILLCLDVGGLVSFEERKQVAWETPPGIADCQVFQERVLWYVCEVAKRRRLMKEDFMARNS</sequence>
<feature type="compositionally biased region" description="Polar residues" evidence="1">
    <location>
        <begin position="378"/>
        <end position="391"/>
    </location>
</feature>
<feature type="region of interest" description="Disordered" evidence="1">
    <location>
        <begin position="61"/>
        <end position="131"/>
    </location>
</feature>
<dbReference type="InterPro" id="IPR011009">
    <property type="entry name" value="Kinase-like_dom_sf"/>
</dbReference>
<dbReference type="AlphaFoldDB" id="A0AAV5A0K1"/>
<reference evidence="3" key="1">
    <citation type="submission" date="2021-10" db="EMBL/GenBank/DDBJ databases">
        <title>De novo Genome Assembly of Clathrus columnatus (Basidiomycota, Fungi) Using Illumina and Nanopore Sequence Data.</title>
        <authorList>
            <person name="Ogiso-Tanaka E."/>
            <person name="Itagaki H."/>
            <person name="Hosoya T."/>
            <person name="Hosaka K."/>
        </authorList>
    </citation>
    <scope>NUCLEOTIDE SEQUENCE</scope>
    <source>
        <strain evidence="3">MO-923</strain>
    </source>
</reference>
<dbReference type="SMART" id="SM00220">
    <property type="entry name" value="S_TKc"/>
    <property type="match status" value="1"/>
</dbReference>
<dbReference type="Gene3D" id="1.10.510.10">
    <property type="entry name" value="Transferase(Phosphotransferase) domain 1"/>
    <property type="match status" value="1"/>
</dbReference>
<comment type="caution">
    <text evidence="3">The sequence shown here is derived from an EMBL/GenBank/DDBJ whole genome shotgun (WGS) entry which is preliminary data.</text>
</comment>
<dbReference type="GO" id="GO:0005634">
    <property type="term" value="C:nucleus"/>
    <property type="evidence" value="ECO:0007669"/>
    <property type="project" value="TreeGrafter"/>
</dbReference>
<feature type="domain" description="Protein kinase" evidence="2">
    <location>
        <begin position="133"/>
        <end position="488"/>
    </location>
</feature>
<evidence type="ECO:0000259" key="2">
    <source>
        <dbReference type="PROSITE" id="PS50011"/>
    </source>
</evidence>
<dbReference type="EMBL" id="BPWL01000001">
    <property type="protein sequence ID" value="GJJ06551.1"/>
    <property type="molecule type" value="Genomic_DNA"/>
</dbReference>
<dbReference type="InterPro" id="IPR008266">
    <property type="entry name" value="Tyr_kinase_AS"/>
</dbReference>
<evidence type="ECO:0000256" key="1">
    <source>
        <dbReference type="SAM" id="MobiDB-lite"/>
    </source>
</evidence>
<dbReference type="PANTHER" id="PTHR44167">
    <property type="entry name" value="OVARIAN-SPECIFIC SERINE/THREONINE-PROTEIN KINASE LOK-RELATED"/>
    <property type="match status" value="1"/>
</dbReference>
<organism evidence="3 4">
    <name type="scientific">Clathrus columnatus</name>
    <dbReference type="NCBI Taxonomy" id="1419009"/>
    <lineage>
        <taxon>Eukaryota</taxon>
        <taxon>Fungi</taxon>
        <taxon>Dikarya</taxon>
        <taxon>Basidiomycota</taxon>
        <taxon>Agaricomycotina</taxon>
        <taxon>Agaricomycetes</taxon>
        <taxon>Phallomycetidae</taxon>
        <taxon>Phallales</taxon>
        <taxon>Clathraceae</taxon>
        <taxon>Clathrus</taxon>
    </lineage>
</organism>
<dbReference type="Proteomes" id="UP001050691">
    <property type="component" value="Unassembled WGS sequence"/>
</dbReference>
<name>A0AAV5A0K1_9AGAM</name>
<feature type="compositionally biased region" description="Low complexity" evidence="1">
    <location>
        <begin position="98"/>
        <end position="107"/>
    </location>
</feature>
<feature type="compositionally biased region" description="Low complexity" evidence="1">
    <location>
        <begin position="19"/>
        <end position="38"/>
    </location>
</feature>
<dbReference type="Pfam" id="PF00069">
    <property type="entry name" value="Pkinase"/>
    <property type="match status" value="1"/>
</dbReference>
<dbReference type="SUPFAM" id="SSF56112">
    <property type="entry name" value="Protein kinase-like (PK-like)"/>
    <property type="match status" value="1"/>
</dbReference>
<dbReference type="GO" id="GO:0044773">
    <property type="term" value="P:mitotic DNA damage checkpoint signaling"/>
    <property type="evidence" value="ECO:0007669"/>
    <property type="project" value="TreeGrafter"/>
</dbReference>
<dbReference type="PROSITE" id="PS00109">
    <property type="entry name" value="PROTEIN_KINASE_TYR"/>
    <property type="match status" value="1"/>
</dbReference>
<dbReference type="GO" id="GO:0005524">
    <property type="term" value="F:ATP binding"/>
    <property type="evidence" value="ECO:0007669"/>
    <property type="project" value="InterPro"/>
</dbReference>
<feature type="region of interest" description="Disordered" evidence="1">
    <location>
        <begin position="357"/>
        <end position="391"/>
    </location>
</feature>
<feature type="compositionally biased region" description="Low complexity" evidence="1">
    <location>
        <begin position="365"/>
        <end position="377"/>
    </location>
</feature>
<protein>
    <recommendedName>
        <fullName evidence="2">Protein kinase domain-containing protein</fullName>
    </recommendedName>
</protein>
<evidence type="ECO:0000313" key="4">
    <source>
        <dbReference type="Proteomes" id="UP001050691"/>
    </source>
</evidence>
<dbReference type="GO" id="GO:0004674">
    <property type="term" value="F:protein serine/threonine kinase activity"/>
    <property type="evidence" value="ECO:0007669"/>
    <property type="project" value="TreeGrafter"/>
</dbReference>